<name>A0A4V1RJ89_9HYPH</name>
<dbReference type="InterPro" id="IPR014596">
    <property type="entry name" value="UCP035836"/>
</dbReference>
<comment type="caution">
    <text evidence="3">The sequence shown here is derived from an EMBL/GenBank/DDBJ whole genome shotgun (WGS) entry which is preliminary data.</text>
</comment>
<evidence type="ECO:0000313" key="4">
    <source>
        <dbReference type="Proteomes" id="UP000289411"/>
    </source>
</evidence>
<keyword evidence="1" id="KW-0802">TPR repeat</keyword>
<dbReference type="PANTHER" id="PTHR44216:SF3">
    <property type="entry name" value="PROTEIN O-MANNOSYL-TRANSFERASE TMTC2"/>
    <property type="match status" value="1"/>
</dbReference>
<reference evidence="3 4" key="1">
    <citation type="submission" date="2018-09" db="EMBL/GenBank/DDBJ databases">
        <authorList>
            <person name="Grouzdev D.S."/>
            <person name="Krutkina M.S."/>
        </authorList>
    </citation>
    <scope>NUCLEOTIDE SEQUENCE [LARGE SCALE GENOMIC DNA]</scope>
    <source>
        <strain evidence="3 4">RmlP001</strain>
    </source>
</reference>
<dbReference type="OrthoDB" id="422579at2"/>
<evidence type="ECO:0000256" key="2">
    <source>
        <dbReference type="SAM" id="MobiDB-lite"/>
    </source>
</evidence>
<dbReference type="RefSeq" id="WP_129217190.1">
    <property type="nucleotide sequence ID" value="NZ_QYBC01000001.1"/>
</dbReference>
<feature type="region of interest" description="Disordered" evidence="2">
    <location>
        <begin position="258"/>
        <end position="279"/>
    </location>
</feature>
<organism evidence="3 4">
    <name type="scientific">Lichenibacterium ramalinae</name>
    <dbReference type="NCBI Taxonomy" id="2316527"/>
    <lineage>
        <taxon>Bacteria</taxon>
        <taxon>Pseudomonadati</taxon>
        <taxon>Pseudomonadota</taxon>
        <taxon>Alphaproteobacteria</taxon>
        <taxon>Hyphomicrobiales</taxon>
        <taxon>Lichenihabitantaceae</taxon>
        <taxon>Lichenibacterium</taxon>
    </lineage>
</organism>
<dbReference type="InterPro" id="IPR052384">
    <property type="entry name" value="TMTC_O-mannosyltransferase"/>
</dbReference>
<reference evidence="3 4" key="2">
    <citation type="submission" date="2019-02" db="EMBL/GenBank/DDBJ databases">
        <title>'Lichenibacterium ramalinii' gen. nov. sp. nov., 'Lichenibacterium minor' gen. nov. sp. nov.</title>
        <authorList>
            <person name="Pankratov T."/>
        </authorList>
    </citation>
    <scope>NUCLEOTIDE SEQUENCE [LARGE SCALE GENOMIC DNA]</scope>
    <source>
        <strain evidence="3 4">RmlP001</strain>
    </source>
</reference>
<protein>
    <submittedName>
        <fullName evidence="3">Uncharacterized protein</fullName>
    </submittedName>
</protein>
<feature type="repeat" description="TPR" evidence="1">
    <location>
        <begin position="140"/>
        <end position="173"/>
    </location>
</feature>
<dbReference type="InterPro" id="IPR011990">
    <property type="entry name" value="TPR-like_helical_dom_sf"/>
</dbReference>
<sequence>MPSYAVFRGGANRGRGLLTALALAASLAGCTTDQDQTGAIALTVAPLPQGQAALRDYAATWGRKHDADPGDVPAAINYARGLRALTQYAQATAVLEAAVARHPSELSLLAAYGKALADAGRPREAMDVLGRAHTPDKPDWTVLSAQGSVADQLGDHPGAVNYYEAALKLRPGEPTVLSNLGLSYALAKDLTRAEDILKLAAADPRADMRVRQNFALVLSLEGKFKQAEGVAATDLSPSDATASVDAIRQMIASDARWRGVGQGGPSRVPVRPAPGPAAG</sequence>
<gene>
    <name evidence="3" type="ORF">D3272_00870</name>
</gene>
<dbReference type="PIRSF" id="PIRSF035836">
    <property type="entry name" value="UCP035836"/>
    <property type="match status" value="1"/>
</dbReference>
<accession>A0A4V1RJ89</accession>
<dbReference type="AlphaFoldDB" id="A0A4V1RJ89"/>
<dbReference type="InterPro" id="IPR019734">
    <property type="entry name" value="TPR_rpt"/>
</dbReference>
<evidence type="ECO:0000256" key="1">
    <source>
        <dbReference type="PROSITE-ProRule" id="PRU00339"/>
    </source>
</evidence>
<evidence type="ECO:0000313" key="3">
    <source>
        <dbReference type="EMBL" id="RYB07720.1"/>
    </source>
</evidence>
<keyword evidence="4" id="KW-1185">Reference proteome</keyword>
<dbReference type="Gene3D" id="1.25.40.10">
    <property type="entry name" value="Tetratricopeptide repeat domain"/>
    <property type="match status" value="1"/>
</dbReference>
<dbReference type="PANTHER" id="PTHR44216">
    <property type="entry name" value="PROTEIN O-MANNOSYL-TRANSFERASE TMTC2"/>
    <property type="match status" value="1"/>
</dbReference>
<dbReference type="Proteomes" id="UP000289411">
    <property type="component" value="Unassembled WGS sequence"/>
</dbReference>
<dbReference type="Pfam" id="PF13432">
    <property type="entry name" value="TPR_16"/>
    <property type="match status" value="2"/>
</dbReference>
<dbReference type="EMBL" id="QYBC01000001">
    <property type="protein sequence ID" value="RYB07720.1"/>
    <property type="molecule type" value="Genomic_DNA"/>
</dbReference>
<dbReference type="SUPFAM" id="SSF48452">
    <property type="entry name" value="TPR-like"/>
    <property type="match status" value="1"/>
</dbReference>
<dbReference type="PROSITE" id="PS50005">
    <property type="entry name" value="TPR"/>
    <property type="match status" value="1"/>
</dbReference>
<proteinExistence type="predicted"/>